<dbReference type="Proteomes" id="UP001470230">
    <property type="component" value="Unassembled WGS sequence"/>
</dbReference>
<name>A0ABR2KE63_9EUKA</name>
<reference evidence="3 4" key="1">
    <citation type="submission" date="2024-04" db="EMBL/GenBank/DDBJ databases">
        <title>Tritrichomonas musculus Genome.</title>
        <authorList>
            <person name="Alves-Ferreira E."/>
            <person name="Grigg M."/>
            <person name="Lorenzi H."/>
            <person name="Galac M."/>
        </authorList>
    </citation>
    <scope>NUCLEOTIDE SEQUENCE [LARGE SCALE GENOMIC DNA]</scope>
    <source>
        <strain evidence="3 4">EAF2021</strain>
    </source>
</reference>
<comment type="caution">
    <text evidence="3">The sequence shown here is derived from an EMBL/GenBank/DDBJ whole genome shotgun (WGS) entry which is preliminary data.</text>
</comment>
<feature type="coiled-coil region" evidence="1">
    <location>
        <begin position="284"/>
        <end position="314"/>
    </location>
</feature>
<keyword evidence="4" id="KW-1185">Reference proteome</keyword>
<accession>A0ABR2KE63</accession>
<organism evidence="3 4">
    <name type="scientific">Tritrichomonas musculus</name>
    <dbReference type="NCBI Taxonomy" id="1915356"/>
    <lineage>
        <taxon>Eukaryota</taxon>
        <taxon>Metamonada</taxon>
        <taxon>Parabasalia</taxon>
        <taxon>Tritrichomonadida</taxon>
        <taxon>Tritrichomonadidae</taxon>
        <taxon>Tritrichomonas</taxon>
    </lineage>
</organism>
<evidence type="ECO:0000313" key="4">
    <source>
        <dbReference type="Proteomes" id="UP001470230"/>
    </source>
</evidence>
<evidence type="ECO:0000256" key="2">
    <source>
        <dbReference type="SAM" id="MobiDB-lite"/>
    </source>
</evidence>
<dbReference type="EMBL" id="JAPFFF010000005">
    <property type="protein sequence ID" value="KAK8889183.1"/>
    <property type="molecule type" value="Genomic_DNA"/>
</dbReference>
<feature type="region of interest" description="Disordered" evidence="2">
    <location>
        <begin position="251"/>
        <end position="277"/>
    </location>
</feature>
<protein>
    <submittedName>
        <fullName evidence="3">Uncharacterized protein</fullName>
    </submittedName>
</protein>
<evidence type="ECO:0000256" key="1">
    <source>
        <dbReference type="SAM" id="Coils"/>
    </source>
</evidence>
<feature type="compositionally biased region" description="Polar residues" evidence="2">
    <location>
        <begin position="262"/>
        <end position="276"/>
    </location>
</feature>
<gene>
    <name evidence="3" type="ORF">M9Y10_033928</name>
</gene>
<sequence>MIYEFANISSFVLYVKIFQIFYMNENDSKLPKSYEETKKMILEASFELELPDEFHQTKIIGSNISLSQLTKAPINDESYLISNNSKILSNMVSNISVLDRLTCDYLIPEARKCLRRSKSFSDLGSDDHIQELRFSSSILSEIFPNTISFSELMQYMMSPQHKVRIRGQIPSFEKIVAQLNYSKKLHKNKSIDLTDFFKRDEELLEKKKRLANPKPPRVPKFTNESSKKIIKNAEKKKELKEIKSSFSPVTPKATSKKFSKIEPNQSQTKSANSYSKSKFRLAQTAEQMANINKTRKEIAEFEEKNRKKEKLNDENRCINYLTPGTVEKAQRAEIRRKEKALETCNSVIITPKKEKKRKYSRKMPNYISEIASFISEQRIKEAEKTRLKKIKNE</sequence>
<evidence type="ECO:0000313" key="3">
    <source>
        <dbReference type="EMBL" id="KAK8889183.1"/>
    </source>
</evidence>
<keyword evidence="1" id="KW-0175">Coiled coil</keyword>
<proteinExistence type="predicted"/>